<gene>
    <name evidence="1" type="ORF">MTBPR1_150052</name>
</gene>
<dbReference type="PANTHER" id="PTHR13887">
    <property type="entry name" value="GLUTATHIONE S-TRANSFERASE KAPPA"/>
    <property type="match status" value="1"/>
</dbReference>
<evidence type="ECO:0000313" key="1">
    <source>
        <dbReference type="EMBL" id="SCA56005.1"/>
    </source>
</evidence>
<dbReference type="AlphaFoldDB" id="A0A1C3RFH6"/>
<proteinExistence type="predicted"/>
<dbReference type="CDD" id="cd03025">
    <property type="entry name" value="DsbA_FrnE_like"/>
    <property type="match status" value="1"/>
</dbReference>
<dbReference type="Gene3D" id="1.10.472.60">
    <property type="entry name" value="putative protein disulfide isomerase domain"/>
    <property type="match status" value="1"/>
</dbReference>
<reference evidence="1 2" key="1">
    <citation type="submission" date="2016-07" db="EMBL/GenBank/DDBJ databases">
        <authorList>
            <person name="Lefevre C.T."/>
        </authorList>
    </citation>
    <scope>NUCLEOTIDE SEQUENCE [LARGE SCALE GENOMIC DNA]</scope>
    <source>
        <strain evidence="1">PR1</strain>
    </source>
</reference>
<evidence type="ECO:0008006" key="3">
    <source>
        <dbReference type="Google" id="ProtNLM"/>
    </source>
</evidence>
<sequence length="204" mass="23380">MTTSTLYYVHDPMCSWCWGHRPQWELLKEAITDSVQVKYIVGGLAPDSNNPMPLAQQQAIAGYWKKIEGLLGTQFNYDFWTQNTPRRSTYPACRAVIAARWQEAEEKMILAIQKGYYLRAMNPSDQEVHLQLAEELGLDTEIFKVDINSDQLEQTFAKELQFAHSLPIHGFPSMVLEHQGGIHMIPLDYKDYRGGLETITEIIS</sequence>
<accession>A0A1C3RFH6</accession>
<dbReference type="Proteomes" id="UP000231658">
    <property type="component" value="Unassembled WGS sequence"/>
</dbReference>
<protein>
    <recommendedName>
        <fullName evidence="3">DsbA family protein</fullName>
    </recommendedName>
</protein>
<dbReference type="InterPro" id="IPR036249">
    <property type="entry name" value="Thioredoxin-like_sf"/>
</dbReference>
<dbReference type="Pfam" id="PF13743">
    <property type="entry name" value="Thioredoxin_5"/>
    <property type="match status" value="1"/>
</dbReference>
<dbReference type="SUPFAM" id="SSF52833">
    <property type="entry name" value="Thioredoxin-like"/>
    <property type="match status" value="1"/>
</dbReference>
<dbReference type="RefSeq" id="WP_069186692.1">
    <property type="nucleotide sequence ID" value="NZ_FLYE01000007.1"/>
</dbReference>
<evidence type="ECO:0000313" key="2">
    <source>
        <dbReference type="Proteomes" id="UP000231658"/>
    </source>
</evidence>
<dbReference type="EMBL" id="FLYE01000007">
    <property type="protein sequence ID" value="SCA56005.1"/>
    <property type="molecule type" value="Genomic_DNA"/>
</dbReference>
<keyword evidence="2" id="KW-1185">Reference proteome</keyword>
<dbReference type="Gene3D" id="3.40.30.10">
    <property type="entry name" value="Glutaredoxin"/>
    <property type="match status" value="1"/>
</dbReference>
<dbReference type="OrthoDB" id="9813770at2"/>
<dbReference type="PANTHER" id="PTHR13887:SF54">
    <property type="entry name" value="DSBA FAMILY PROTEIN"/>
    <property type="match status" value="1"/>
</dbReference>
<dbReference type="STRING" id="1867952.MTBPR1_150052"/>
<name>A0A1C3RFH6_9PROT</name>
<organism evidence="1 2">
    <name type="scientific">Candidatus Terasakiella magnetica</name>
    <dbReference type="NCBI Taxonomy" id="1867952"/>
    <lineage>
        <taxon>Bacteria</taxon>
        <taxon>Pseudomonadati</taxon>
        <taxon>Pseudomonadota</taxon>
        <taxon>Alphaproteobacteria</taxon>
        <taxon>Rhodospirillales</taxon>
        <taxon>Terasakiellaceae</taxon>
        <taxon>Terasakiella</taxon>
    </lineage>
</organism>